<keyword evidence="3" id="KW-1185">Reference proteome</keyword>
<evidence type="ECO:0000313" key="2">
    <source>
        <dbReference type="EMBL" id="AMD16211.1"/>
    </source>
</evidence>
<dbReference type="Proteomes" id="UP000241608">
    <property type="component" value="Segment"/>
</dbReference>
<feature type="transmembrane region" description="Helical" evidence="1">
    <location>
        <begin position="94"/>
        <end position="115"/>
    </location>
</feature>
<name>A0A125R922_9VIRU</name>
<dbReference type="KEGG" id="vg:37619802"/>
<dbReference type="RefSeq" id="YP_009508366.1">
    <property type="nucleotide sequence ID" value="NC_038977.1"/>
</dbReference>
<sequence length="154" mass="17421">MKLFGRFNLALMPLALVPLRFYSRTNVTQKILMTTVGPIAMAFAMILMSIVFWGLLFCCFLPNLQFGFILGICHYMHIPCLRAIGIWGTLWSFLALQAVVSSSSSAVIFIGQVNLHPMTIPQLYHHQLQSCSVAQQWQVSCINLCHIHSFNPYL</sequence>
<dbReference type="GeneID" id="37619802"/>
<keyword evidence="1" id="KW-0472">Membrane</keyword>
<dbReference type="SMR" id="A0A125R922"/>
<keyword evidence="1" id="KW-1133">Transmembrane helix</keyword>
<keyword evidence="1" id="KW-0812">Transmembrane</keyword>
<proteinExistence type="predicted"/>
<feature type="transmembrane region" description="Helical" evidence="1">
    <location>
        <begin position="39"/>
        <end position="61"/>
    </location>
</feature>
<protein>
    <submittedName>
        <fullName evidence="2">Uncharacterized protein</fullName>
    </submittedName>
</protein>
<organism evidence="2 3">
    <name type="scientific">Sclerotinia sclerotiorum deltaflexivirus 1</name>
    <dbReference type="NCBI Taxonomy" id="1788309"/>
    <lineage>
        <taxon>Viruses</taxon>
        <taxon>Riboviria</taxon>
        <taxon>Orthornavirae</taxon>
        <taxon>Kitrinoviricota</taxon>
        <taxon>Alsuviricetes</taxon>
        <taxon>Tymovirales</taxon>
        <taxon>Deltaflexiviridae</taxon>
        <taxon>Deltaflexivirus</taxon>
        <taxon>Deltaflexivirus sclerotiniae</taxon>
        <taxon>Sclerotinia deltaflexivirus 1</taxon>
    </lineage>
</organism>
<feature type="transmembrane region" description="Helical" evidence="1">
    <location>
        <begin position="68"/>
        <end position="88"/>
    </location>
</feature>
<accession>A0A125R922</accession>
<reference evidence="2 3" key="1">
    <citation type="submission" date="2015-08" db="EMBL/GenBank/DDBJ databases">
        <title>A novel positive single-stranded RNA mycovirus isolated to Sclerotinia sclerotiorum.</title>
        <authorList>
            <person name="Li K."/>
            <person name="Xie J."/>
            <person name="Cheng J."/>
            <person name="Fu Y."/>
            <person name="Jiang D."/>
        </authorList>
    </citation>
    <scope>NUCLEOTIDE SEQUENCE [LARGE SCALE GENOMIC DNA]</scope>
    <source>
        <strain evidence="2">AX19</strain>
    </source>
</reference>
<evidence type="ECO:0000256" key="1">
    <source>
        <dbReference type="SAM" id="Phobius"/>
    </source>
</evidence>
<evidence type="ECO:0000313" key="3">
    <source>
        <dbReference type="Proteomes" id="UP000241608"/>
    </source>
</evidence>
<dbReference type="EMBL" id="KT581451">
    <property type="protein sequence ID" value="AMD16211.1"/>
    <property type="molecule type" value="Genomic_RNA"/>
</dbReference>